<evidence type="ECO:0000313" key="3">
    <source>
        <dbReference type="EMBL" id="GBO12969.1"/>
    </source>
</evidence>
<keyword evidence="4" id="KW-1185">Reference proteome</keyword>
<protein>
    <submittedName>
        <fullName evidence="3">Retrovirus-related Pol polyprotein from type-1 retrotransposable element R1</fullName>
    </submittedName>
</protein>
<dbReference type="InterPro" id="IPR043502">
    <property type="entry name" value="DNA/RNA_pol_sf"/>
</dbReference>
<dbReference type="SUPFAM" id="SSF56672">
    <property type="entry name" value="DNA/RNA polymerases"/>
    <property type="match status" value="1"/>
</dbReference>
<dbReference type="InterPro" id="IPR002156">
    <property type="entry name" value="RNaseH_domain"/>
</dbReference>
<comment type="caution">
    <text evidence="3">The sequence shown here is derived from an EMBL/GenBank/DDBJ whole genome shotgun (WGS) entry which is preliminary data.</text>
</comment>
<dbReference type="InterPro" id="IPR036397">
    <property type="entry name" value="RNaseH_sf"/>
</dbReference>
<dbReference type="OrthoDB" id="411871at2759"/>
<dbReference type="Pfam" id="PF00078">
    <property type="entry name" value="RVT_1"/>
    <property type="match status" value="1"/>
</dbReference>
<accession>A0A4Y2UIQ5</accession>
<dbReference type="GO" id="GO:0004523">
    <property type="term" value="F:RNA-DNA hybrid ribonuclease activity"/>
    <property type="evidence" value="ECO:0007669"/>
    <property type="project" value="InterPro"/>
</dbReference>
<dbReference type="PROSITE" id="PS50879">
    <property type="entry name" value="RNASE_H_1"/>
    <property type="match status" value="1"/>
</dbReference>
<feature type="domain" description="RNase H type-1" evidence="2">
    <location>
        <begin position="640"/>
        <end position="764"/>
    </location>
</feature>
<feature type="domain" description="Reverse transcriptase" evidence="1">
    <location>
        <begin position="214"/>
        <end position="472"/>
    </location>
</feature>
<dbReference type="EMBL" id="BGPR01037403">
    <property type="protein sequence ID" value="GBO12969.1"/>
    <property type="molecule type" value="Genomic_DNA"/>
</dbReference>
<dbReference type="Pfam" id="PF00075">
    <property type="entry name" value="RNase_H"/>
    <property type="match status" value="1"/>
</dbReference>
<dbReference type="CDD" id="cd01650">
    <property type="entry name" value="RT_nLTR_like"/>
    <property type="match status" value="1"/>
</dbReference>
<name>A0A4Y2UIQ5_ARAVE</name>
<dbReference type="InterPro" id="IPR000477">
    <property type="entry name" value="RT_dom"/>
</dbReference>
<organism evidence="3 4">
    <name type="scientific">Araneus ventricosus</name>
    <name type="common">Orbweaver spider</name>
    <name type="synonym">Epeira ventricosa</name>
    <dbReference type="NCBI Taxonomy" id="182803"/>
    <lineage>
        <taxon>Eukaryota</taxon>
        <taxon>Metazoa</taxon>
        <taxon>Ecdysozoa</taxon>
        <taxon>Arthropoda</taxon>
        <taxon>Chelicerata</taxon>
        <taxon>Arachnida</taxon>
        <taxon>Araneae</taxon>
        <taxon>Araneomorphae</taxon>
        <taxon>Entelegynae</taxon>
        <taxon>Araneoidea</taxon>
        <taxon>Araneidae</taxon>
        <taxon>Araneus</taxon>
    </lineage>
</organism>
<dbReference type="GO" id="GO:0071897">
    <property type="term" value="P:DNA biosynthetic process"/>
    <property type="evidence" value="ECO:0007669"/>
    <property type="project" value="UniProtKB-ARBA"/>
</dbReference>
<reference evidence="3 4" key="1">
    <citation type="journal article" date="2019" name="Sci. Rep.">
        <title>Orb-weaving spider Araneus ventricosus genome elucidates the spidroin gene catalogue.</title>
        <authorList>
            <person name="Kono N."/>
            <person name="Nakamura H."/>
            <person name="Ohtoshi R."/>
            <person name="Moran D.A.P."/>
            <person name="Shinohara A."/>
            <person name="Yoshida Y."/>
            <person name="Fujiwara M."/>
            <person name="Mori M."/>
            <person name="Tomita M."/>
            <person name="Arakawa K."/>
        </authorList>
    </citation>
    <scope>NUCLEOTIDE SEQUENCE [LARGE SCALE GENOMIC DNA]</scope>
</reference>
<proteinExistence type="predicted"/>
<feature type="non-terminal residue" evidence="3">
    <location>
        <position position="1"/>
    </location>
</feature>
<dbReference type="PANTHER" id="PTHR33481:SF1">
    <property type="entry name" value="ENDONUCLEASE_EXONUCLEASE_PHOSPHATASE DOMAIN-CONTAINING PROTEIN-RELATED"/>
    <property type="match status" value="1"/>
</dbReference>
<dbReference type="AlphaFoldDB" id="A0A4Y2UIQ5"/>
<dbReference type="PANTHER" id="PTHR33481">
    <property type="entry name" value="REVERSE TRANSCRIPTASE"/>
    <property type="match status" value="1"/>
</dbReference>
<sequence>EIERLDTTIAECCKGSRLKLTPLNKKEPWWTRKLEVMRSDVRRAQRKYYSAKDPRDRRYLRMKWKKVVAEYKRSFNTAKRDDWSEVCERVTPEEPFGTYLQVAKNPDRRHFQLCSTTKADGTITLTPEDTVETLLDFHFPTDRGDTEAAHSVLRGTSRMPPDSPEDPPFSIFELEEAFRSLNNKKAPGPDGLHADVVKEVFATNTHYFHSLFNSCLQVGHFPKRWKTAQVVIFHKPKKKETDPSSLRPISLLDFFGKALDKLVTQRLFHHLLSNSHLHEHQFGFTPGRSAPEAIILLKSWIATARQQEKHSVVVSLDIKSAFSRVWWPLVLHNLKKYDCPRSLFRMVASFLSDRQVSMDYGTSTVTRSYSTGCPQGSNSGPLLWLLIANDALSLHFAEDVKILAYAVDFYLFVAATGKHVIQAKVREALAILEDWSKSAKVEFAHEKTQLIPFGKKGRQKHPPYCSFAGKAIKLTRNMKMLVVILDDGLTGVAHLTYIRGKIAKILNRLTIARGRRGLSGKVLKVLYKRALERILTYAAPAWCTGTVRQIDKVNSIQRQALLAISGAFRTTSTAALQVICGIIPSSLVCEMEVAIFQLKHRQTHVSFLGEELTGPDLEVFHNTWIHPSARKTVQWDKEHPSSSLSIYTEGSKLDGKVGAAFHVKEGTRTVDFQYRLKDHSSVFQAELSALHQALIWKHANRSHHRCDIFTDSMSALKVLQKPRNNLVEDVKAILDDTVSLHWVKAHVGIEGNEAADKAATTKPNIDLHLDLPIRSLKTILKGKLSEHWQKTWEDRENTNTIGFTYDIFPRVSTSRCLDNGFITQAVSNHGRFPSYFRRFNIKTCSFRCGEDTADDVLHYAFFCPLVAHLRHRINSSHSLLQVITDRVMARELCFILQYLNEHEEDIIQLEE</sequence>
<gene>
    <name evidence="3" type="primary">PO11_145</name>
    <name evidence="3" type="ORF">AVEN_81757_1</name>
</gene>
<dbReference type="Gene3D" id="3.30.420.10">
    <property type="entry name" value="Ribonuclease H-like superfamily/Ribonuclease H"/>
    <property type="match status" value="1"/>
</dbReference>
<evidence type="ECO:0000259" key="1">
    <source>
        <dbReference type="PROSITE" id="PS50878"/>
    </source>
</evidence>
<dbReference type="Proteomes" id="UP000499080">
    <property type="component" value="Unassembled WGS sequence"/>
</dbReference>
<dbReference type="CDD" id="cd09276">
    <property type="entry name" value="Rnase_HI_RT_non_LTR"/>
    <property type="match status" value="1"/>
</dbReference>
<evidence type="ECO:0000313" key="4">
    <source>
        <dbReference type="Proteomes" id="UP000499080"/>
    </source>
</evidence>
<dbReference type="GO" id="GO:0003676">
    <property type="term" value="F:nucleic acid binding"/>
    <property type="evidence" value="ECO:0007669"/>
    <property type="project" value="InterPro"/>
</dbReference>
<dbReference type="GO" id="GO:0042575">
    <property type="term" value="C:DNA polymerase complex"/>
    <property type="evidence" value="ECO:0007669"/>
    <property type="project" value="UniProtKB-ARBA"/>
</dbReference>
<evidence type="ECO:0000259" key="2">
    <source>
        <dbReference type="PROSITE" id="PS50879"/>
    </source>
</evidence>
<dbReference type="PROSITE" id="PS50878">
    <property type="entry name" value="RT_POL"/>
    <property type="match status" value="1"/>
</dbReference>
<dbReference type="InterPro" id="IPR012337">
    <property type="entry name" value="RNaseH-like_sf"/>
</dbReference>
<dbReference type="SUPFAM" id="SSF53098">
    <property type="entry name" value="Ribonuclease H-like"/>
    <property type="match status" value="1"/>
</dbReference>